<gene>
    <name evidence="1" type="ORF">ABFY20_13315</name>
</gene>
<dbReference type="RefSeq" id="WP_368496715.1">
    <property type="nucleotide sequence ID" value="NZ_CP162511.1"/>
</dbReference>
<accession>A0AB39BDT9</accession>
<sequence length="44" mass="4675">MPDAETRHDDAPATDRRLAATATWAAAAVARAVADARESRPARD</sequence>
<proteinExistence type="predicted"/>
<organism evidence="1">
    <name type="scientific">Herbiconiux sp. A18JL235</name>
    <dbReference type="NCBI Taxonomy" id="3152363"/>
    <lineage>
        <taxon>Bacteria</taxon>
        <taxon>Bacillati</taxon>
        <taxon>Actinomycetota</taxon>
        <taxon>Actinomycetes</taxon>
        <taxon>Micrococcales</taxon>
        <taxon>Microbacteriaceae</taxon>
        <taxon>Herbiconiux</taxon>
    </lineage>
</organism>
<reference evidence="1" key="1">
    <citation type="submission" date="2024-05" db="EMBL/GenBank/DDBJ databases">
        <title>Herbiconiux sp. A18JL235.</title>
        <authorList>
            <person name="Zhang G."/>
        </authorList>
    </citation>
    <scope>NUCLEOTIDE SEQUENCE</scope>
    <source>
        <strain evidence="1">A18JL235</strain>
    </source>
</reference>
<evidence type="ECO:0000313" key="1">
    <source>
        <dbReference type="EMBL" id="XDI04311.1"/>
    </source>
</evidence>
<dbReference type="AlphaFoldDB" id="A0AB39BDT9"/>
<dbReference type="EMBL" id="CP162511">
    <property type="protein sequence ID" value="XDI04311.1"/>
    <property type="molecule type" value="Genomic_DNA"/>
</dbReference>
<protein>
    <submittedName>
        <fullName evidence="1">Uncharacterized protein</fullName>
    </submittedName>
</protein>
<name>A0AB39BDT9_9MICO</name>